<dbReference type="AlphaFoldDB" id="A0A315E4U9"/>
<evidence type="ECO:0000313" key="2">
    <source>
        <dbReference type="Proteomes" id="UP000250790"/>
    </source>
</evidence>
<dbReference type="Proteomes" id="UP000250790">
    <property type="component" value="Unassembled WGS sequence"/>
</dbReference>
<dbReference type="RefSeq" id="WP_108313173.1">
    <property type="nucleotide sequence ID" value="NZ_NESN01000004.1"/>
</dbReference>
<dbReference type="EMBL" id="NESN01000004">
    <property type="protein sequence ID" value="PUE52803.1"/>
    <property type="molecule type" value="Genomic_DNA"/>
</dbReference>
<comment type="caution">
    <text evidence="1">The sequence shown here is derived from an EMBL/GenBank/DDBJ whole genome shotgun (WGS) entry which is preliminary data.</text>
</comment>
<name>A0A315E4U9_9BURK</name>
<gene>
    <name evidence="1" type="ORF">B9Z37_11580</name>
</gene>
<protein>
    <submittedName>
        <fullName evidence="1">Uncharacterized protein</fullName>
    </submittedName>
</protein>
<evidence type="ECO:0000313" key="1">
    <source>
        <dbReference type="EMBL" id="PUE52803.1"/>
    </source>
</evidence>
<proteinExistence type="predicted"/>
<reference evidence="1 2" key="1">
    <citation type="submission" date="2017-04" db="EMBL/GenBank/DDBJ databases">
        <title>Unexpected and diverse lifestyles within the genus Limnohabitans.</title>
        <authorList>
            <person name="Kasalicky V."/>
            <person name="Mehrshad M."/>
            <person name="Andrei S.-A."/>
            <person name="Salcher M."/>
            <person name="Kratochvilova H."/>
            <person name="Simek K."/>
            <person name="Ghai R."/>
        </authorList>
    </citation>
    <scope>NUCLEOTIDE SEQUENCE [LARGE SCALE GENOMIC DNA]</scope>
    <source>
        <strain evidence="1 2">II-B4</strain>
    </source>
</reference>
<accession>A0A315E4U9</accession>
<sequence length="312" mass="34071">MREIGEMIVQALERQTVAVVGGVAATTLMLERTKQQIQTDFSETRLKLDLQTESAMQIEIGKKVAEAQSSKTKLGAFSQDIKTRFEKAVEGAAINRDLYDLNFQKILDEFDNKTKTIGSHIFQIRNEDIAPAERAAQMPYEVAHTLPIEMDLHRLEIRSQNLDQSLSMLKSSRLDDVLYSQQRNDAQLTPFAGGAAAQPSAHWVVEGVLTSSSLHSKLLAGQSAQSCGSESLSLQNLTDELACLSGEQALASAEQSVRSGAVRDANSNDVVALAKAAQMLRNKGLISQDAATMFEDFIGSGQLKIVEARHAH</sequence>
<organism evidence="1 2">
    <name type="scientific">Limnohabitans parvus II-B4</name>
    <dbReference type="NCBI Taxonomy" id="1293052"/>
    <lineage>
        <taxon>Bacteria</taxon>
        <taxon>Pseudomonadati</taxon>
        <taxon>Pseudomonadota</taxon>
        <taxon>Betaproteobacteria</taxon>
        <taxon>Burkholderiales</taxon>
        <taxon>Comamonadaceae</taxon>
        <taxon>Limnohabitans</taxon>
    </lineage>
</organism>
<keyword evidence="2" id="KW-1185">Reference proteome</keyword>